<dbReference type="RefSeq" id="XP_013174952.1">
    <property type="nucleotide sequence ID" value="XM_013319498.1"/>
</dbReference>
<dbReference type="InterPro" id="IPR002018">
    <property type="entry name" value="CarbesteraseB"/>
</dbReference>
<accession>A0AAJ6ZL90</accession>
<dbReference type="GeneID" id="106123261"/>
<evidence type="ECO:0000256" key="3">
    <source>
        <dbReference type="ARBA" id="ARBA00022801"/>
    </source>
</evidence>
<evidence type="ECO:0000256" key="4">
    <source>
        <dbReference type="ARBA" id="ARBA00023180"/>
    </source>
</evidence>
<dbReference type="KEGG" id="pxu:106123261"/>
<dbReference type="GO" id="GO:0052689">
    <property type="term" value="F:carboxylic ester hydrolase activity"/>
    <property type="evidence" value="ECO:0007669"/>
    <property type="project" value="UniProtKB-KW"/>
</dbReference>
<evidence type="ECO:0000256" key="2">
    <source>
        <dbReference type="ARBA" id="ARBA00022487"/>
    </source>
</evidence>
<dbReference type="SUPFAM" id="SSF53474">
    <property type="entry name" value="alpha/beta-Hydrolases"/>
    <property type="match status" value="1"/>
</dbReference>
<keyword evidence="3" id="KW-0378">Hydrolase</keyword>
<name>A0AAJ6ZL90_PAPXU</name>
<feature type="non-terminal residue" evidence="6">
    <location>
        <position position="143"/>
    </location>
</feature>
<sequence length="143" mass="15744">APLPPPTWTTPFEAVNKNIICPQMENLFMANPNSTESEDCLIANIYVPDTKTNKLPVLVYVHGGAYQIGYGEFAVAKNLMREKEMIIINFNYRLGPHGFLCLGTPDVPGNAGMKDQVALLRWVKKNIASFGGNPDDVTIIGYS</sequence>
<comment type="similarity">
    <text evidence="1">Belongs to the type-B carboxylesterase/lipase family.</text>
</comment>
<evidence type="ECO:0000256" key="1">
    <source>
        <dbReference type="ARBA" id="ARBA00005964"/>
    </source>
</evidence>
<dbReference type="PANTHER" id="PTHR43142">
    <property type="entry name" value="CARBOXYLIC ESTER HYDROLASE"/>
    <property type="match status" value="1"/>
</dbReference>
<feature type="non-terminal residue" evidence="6">
    <location>
        <position position="1"/>
    </location>
</feature>
<protein>
    <submittedName>
        <fullName evidence="6">Cholinesterase-like</fullName>
    </submittedName>
</protein>
<feature type="domain" description="Carboxylesterase type B" evidence="5">
    <location>
        <begin position="1"/>
        <end position="143"/>
    </location>
</feature>
<evidence type="ECO:0000313" key="6">
    <source>
        <dbReference type="RefSeq" id="XP_013174952.1"/>
    </source>
</evidence>
<dbReference type="Gene3D" id="3.40.50.1820">
    <property type="entry name" value="alpha/beta hydrolase"/>
    <property type="match status" value="1"/>
</dbReference>
<dbReference type="InterPro" id="IPR029058">
    <property type="entry name" value="AB_hydrolase_fold"/>
</dbReference>
<dbReference type="PANTHER" id="PTHR43142:SF1">
    <property type="entry name" value="CARBOXYLIC ESTER HYDROLASE"/>
    <property type="match status" value="1"/>
</dbReference>
<dbReference type="Proteomes" id="UP000694872">
    <property type="component" value="Unplaced"/>
</dbReference>
<keyword evidence="4" id="KW-0325">Glycoprotein</keyword>
<proteinExistence type="inferred from homology"/>
<gene>
    <name evidence="6" type="primary">LOC106123261</name>
</gene>
<organism evidence="6">
    <name type="scientific">Papilio xuthus</name>
    <name type="common">Asian swallowtail butterfly</name>
    <dbReference type="NCBI Taxonomy" id="66420"/>
    <lineage>
        <taxon>Eukaryota</taxon>
        <taxon>Metazoa</taxon>
        <taxon>Ecdysozoa</taxon>
        <taxon>Arthropoda</taxon>
        <taxon>Hexapoda</taxon>
        <taxon>Insecta</taxon>
        <taxon>Pterygota</taxon>
        <taxon>Neoptera</taxon>
        <taxon>Endopterygota</taxon>
        <taxon>Lepidoptera</taxon>
        <taxon>Glossata</taxon>
        <taxon>Ditrysia</taxon>
        <taxon>Papilionoidea</taxon>
        <taxon>Papilionidae</taxon>
        <taxon>Papilioninae</taxon>
        <taxon>Papilio</taxon>
    </lineage>
</organism>
<keyword evidence="2" id="KW-0719">Serine esterase</keyword>
<reference evidence="6" key="1">
    <citation type="submission" date="2025-08" db="UniProtKB">
        <authorList>
            <consortium name="RefSeq"/>
        </authorList>
    </citation>
    <scope>IDENTIFICATION</scope>
</reference>
<evidence type="ECO:0000259" key="5">
    <source>
        <dbReference type="Pfam" id="PF00135"/>
    </source>
</evidence>
<dbReference type="AlphaFoldDB" id="A0AAJ6ZL90"/>
<dbReference type="Pfam" id="PF00135">
    <property type="entry name" value="COesterase"/>
    <property type="match status" value="1"/>
</dbReference>